<reference evidence="2 3" key="1">
    <citation type="submission" date="2015-04" db="EMBL/GenBank/DDBJ databases">
        <title>Draft genome sequence of bacteremic isolate Catabacter hongkongensis type strain HKU16T.</title>
        <authorList>
            <person name="Lau S.K."/>
            <person name="Teng J.L."/>
            <person name="Huang Y."/>
            <person name="Curreem S.O."/>
            <person name="Tsui S.K."/>
            <person name="Woo P.C."/>
        </authorList>
    </citation>
    <scope>NUCLEOTIDE SEQUENCE [LARGE SCALE GENOMIC DNA]</scope>
    <source>
        <strain evidence="2 3">HKU16</strain>
    </source>
</reference>
<sequence length="313" mass="37036">MTLEKKFCSFIDNLVDGDYEHNHSFFRKTVDALRLEILYLYSIGVSVYTLMDNSEVNLYFLQILENTLYDLDLDKPMLYLFSPCRDYVWDKSHESKAVKLLVDEVVYIRKRATTDPAIFEMLYRAVINNSDILLLMDKDRESKYYKYAVKAGKEIHLLNPVEMEFTIGNALKTRGTRNLRKAIFAKSDIEREYLEQKKRVEFLEKQAYLKTMQTLLRPNTKEANNKLLKQYALEANKLNEECDLLESILNLNDDAINQHYWNWKRKDNLLNDILSTEMYNGGREKVKNAKIDAAQYWKILKQAIFAVQRQSKR</sequence>
<evidence type="ECO:0000313" key="3">
    <source>
        <dbReference type="Proteomes" id="UP000034076"/>
    </source>
</evidence>
<keyword evidence="1" id="KW-0175">Coiled coil</keyword>
<dbReference type="RefSeq" id="WP_046442602.1">
    <property type="nucleotide sequence ID" value="NZ_SMCZ01000018.1"/>
</dbReference>
<keyword evidence="3" id="KW-1185">Reference proteome</keyword>
<name>A0A0M2NN52_9FIRM</name>
<organism evidence="2 3">
    <name type="scientific">Christensenella hongkongensis</name>
    <dbReference type="NCBI Taxonomy" id="270498"/>
    <lineage>
        <taxon>Bacteria</taxon>
        <taxon>Bacillati</taxon>
        <taxon>Bacillota</taxon>
        <taxon>Clostridia</taxon>
        <taxon>Christensenellales</taxon>
        <taxon>Christensenellaceae</taxon>
        <taxon>Christensenella</taxon>
    </lineage>
</organism>
<dbReference type="Proteomes" id="UP000034076">
    <property type="component" value="Unassembled WGS sequence"/>
</dbReference>
<gene>
    <name evidence="2" type="ORF">CHK_0660</name>
</gene>
<dbReference type="EMBL" id="LAYJ01000061">
    <property type="protein sequence ID" value="KKI51847.1"/>
    <property type="molecule type" value="Genomic_DNA"/>
</dbReference>
<accession>A0A0M2NN52</accession>
<comment type="caution">
    <text evidence="2">The sequence shown here is derived from an EMBL/GenBank/DDBJ whole genome shotgun (WGS) entry which is preliminary data.</text>
</comment>
<protein>
    <submittedName>
        <fullName evidence="2">Diguanylate cyclase/phosphodiesterase (GGDEF &amp; EAL domains) with PAS/PAC sensor(S)</fullName>
    </submittedName>
</protein>
<feature type="coiled-coil region" evidence="1">
    <location>
        <begin position="186"/>
        <end position="248"/>
    </location>
</feature>
<evidence type="ECO:0000256" key="1">
    <source>
        <dbReference type="SAM" id="Coils"/>
    </source>
</evidence>
<dbReference type="AlphaFoldDB" id="A0A0M2NN52"/>
<proteinExistence type="predicted"/>
<evidence type="ECO:0000313" key="2">
    <source>
        <dbReference type="EMBL" id="KKI51847.1"/>
    </source>
</evidence>
<dbReference type="SUPFAM" id="SSF102405">
    <property type="entry name" value="MCP/YpsA-like"/>
    <property type="match status" value="1"/>
</dbReference>